<evidence type="ECO:0000313" key="2">
    <source>
        <dbReference type="EMBL" id="CAI5445291.1"/>
    </source>
</evidence>
<dbReference type="Proteomes" id="UP001152747">
    <property type="component" value="Unassembled WGS sequence"/>
</dbReference>
<proteinExistence type="predicted"/>
<comment type="caution">
    <text evidence="2">The sequence shown here is derived from an EMBL/GenBank/DDBJ whole genome shotgun (WGS) entry which is preliminary data.</text>
</comment>
<sequence length="384" mass="45522">MENFDFFADFSINEDEPATSSRHGKCKTFEDWPKLPYKIKKIIISNLGFKCRLNLSLCSKSDFENVKNSKMKISEIRIVEQNLIFYEICKEEEKKCSTVEIYFDIEKGERFEMNFVEENEKCVLISIYDKSYKRKRKFSQICENNYKIEAMKLVEFCLAKCDYRLKRLTIEMEQNCFVLSPIPQLQNLRNLRVVTENQELLLWWIRKVGPPKLKTLQICTKQELPTAFLNEISTQLNSCDKLYFWATPLFNQQQFLNLNAKVINLDVGLSLTDETINILLQKWANGEIRKDFVQFLGWFKRDSYDKDIILKNLKVKKWDEQFYDESQGFCFDFERYAGKGDCYEVENNHWKDISATLLLSSDRITFLVTGRLFHGRMSHFVPVA</sequence>
<dbReference type="EMBL" id="CANHGI010000003">
    <property type="protein sequence ID" value="CAI5445291.1"/>
    <property type="molecule type" value="Genomic_DNA"/>
</dbReference>
<evidence type="ECO:0000259" key="1">
    <source>
        <dbReference type="Pfam" id="PF00646"/>
    </source>
</evidence>
<dbReference type="InterPro" id="IPR042317">
    <property type="entry name" value="She-1-like"/>
</dbReference>
<name>A0A9P1IHQ5_9PELO</name>
<dbReference type="AlphaFoldDB" id="A0A9P1IHQ5"/>
<reference evidence="2" key="1">
    <citation type="submission" date="2022-11" db="EMBL/GenBank/DDBJ databases">
        <authorList>
            <person name="Kikuchi T."/>
        </authorList>
    </citation>
    <scope>NUCLEOTIDE SEQUENCE</scope>
    <source>
        <strain evidence="2">PS1010</strain>
    </source>
</reference>
<dbReference type="OrthoDB" id="5843099at2759"/>
<dbReference type="InterPro" id="IPR001810">
    <property type="entry name" value="F-box_dom"/>
</dbReference>
<dbReference type="PANTHER" id="PTHR31006">
    <property type="entry name" value="F-BOX DOMAIN-CONTAINING PROTEIN-RELATED-RELATED"/>
    <property type="match status" value="1"/>
</dbReference>
<feature type="domain" description="F-box" evidence="1">
    <location>
        <begin position="32"/>
        <end position="61"/>
    </location>
</feature>
<gene>
    <name evidence="2" type="ORF">CAMP_LOCUS7928</name>
</gene>
<accession>A0A9P1IHQ5</accession>
<evidence type="ECO:0000313" key="3">
    <source>
        <dbReference type="Proteomes" id="UP001152747"/>
    </source>
</evidence>
<protein>
    <recommendedName>
        <fullName evidence="1">F-box domain-containing protein</fullName>
    </recommendedName>
</protein>
<dbReference type="PANTHER" id="PTHR31006:SF0">
    <property type="entry name" value="F-BOX ASSOCIATED DOMAIN-CONTAINING PROTEIN-RELATED"/>
    <property type="match status" value="1"/>
</dbReference>
<organism evidence="2 3">
    <name type="scientific">Caenorhabditis angaria</name>
    <dbReference type="NCBI Taxonomy" id="860376"/>
    <lineage>
        <taxon>Eukaryota</taxon>
        <taxon>Metazoa</taxon>
        <taxon>Ecdysozoa</taxon>
        <taxon>Nematoda</taxon>
        <taxon>Chromadorea</taxon>
        <taxon>Rhabditida</taxon>
        <taxon>Rhabditina</taxon>
        <taxon>Rhabditomorpha</taxon>
        <taxon>Rhabditoidea</taxon>
        <taxon>Rhabditidae</taxon>
        <taxon>Peloderinae</taxon>
        <taxon>Caenorhabditis</taxon>
    </lineage>
</organism>
<dbReference type="Pfam" id="PF00646">
    <property type="entry name" value="F-box"/>
    <property type="match status" value="1"/>
</dbReference>
<keyword evidence="3" id="KW-1185">Reference proteome</keyword>